<accession>A0ABU8MQB2</accession>
<dbReference type="InterPro" id="IPR010985">
    <property type="entry name" value="Ribbon_hlx_hlx"/>
</dbReference>
<dbReference type="PANTHER" id="PTHR36215:SF1">
    <property type="entry name" value="BLL4998 PROTEIN"/>
    <property type="match status" value="1"/>
</dbReference>
<evidence type="ECO:0000313" key="1">
    <source>
        <dbReference type="EMBL" id="MEJ2869509.1"/>
    </source>
</evidence>
<keyword evidence="2" id="KW-1185">Reference proteome</keyword>
<dbReference type="PANTHER" id="PTHR36215">
    <property type="entry name" value="BLL4998 PROTEIN"/>
    <property type="match status" value="1"/>
</dbReference>
<dbReference type="InterPro" id="IPR041088">
    <property type="entry name" value="RHH_8"/>
</dbReference>
<dbReference type="EMBL" id="JBBEGN010000008">
    <property type="protein sequence ID" value="MEJ2869509.1"/>
    <property type="molecule type" value="Genomic_DNA"/>
</dbReference>
<dbReference type="Pfam" id="PF17723">
    <property type="entry name" value="RHH_8"/>
    <property type="match status" value="1"/>
</dbReference>
<protein>
    <submittedName>
        <fullName evidence="1">CopG family transcriptional regulator</fullName>
    </submittedName>
</protein>
<evidence type="ECO:0000313" key="2">
    <source>
        <dbReference type="Proteomes" id="UP001385809"/>
    </source>
</evidence>
<reference evidence="1 2" key="1">
    <citation type="submission" date="2024-03" db="EMBL/GenBank/DDBJ databases">
        <title>Actinomycetospora sp. OC33-EN08, a novel actinomycete isolated from wild orchid (Aerides multiflora).</title>
        <authorList>
            <person name="Suriyachadkun C."/>
        </authorList>
    </citation>
    <scope>NUCLEOTIDE SEQUENCE [LARGE SCALE GENOMIC DNA]</scope>
    <source>
        <strain evidence="1 2">OC33-EN08</strain>
    </source>
</reference>
<dbReference type="Proteomes" id="UP001385809">
    <property type="component" value="Unassembled WGS sequence"/>
</dbReference>
<dbReference type="SUPFAM" id="SSF47598">
    <property type="entry name" value="Ribbon-helix-helix"/>
    <property type="match status" value="1"/>
</dbReference>
<gene>
    <name evidence="1" type="ORF">WCD74_17160</name>
</gene>
<comment type="caution">
    <text evidence="1">The sequence shown here is derived from an EMBL/GenBank/DDBJ whole genome shotgun (WGS) entry which is preliminary data.</text>
</comment>
<name>A0ABU8MQB2_9PSEU</name>
<dbReference type="CDD" id="cd22231">
    <property type="entry name" value="RHH_NikR_HicB-like"/>
    <property type="match status" value="1"/>
</dbReference>
<organism evidence="1 2">
    <name type="scientific">Actinomycetospora aurantiaca</name>
    <dbReference type="NCBI Taxonomy" id="3129233"/>
    <lineage>
        <taxon>Bacteria</taxon>
        <taxon>Bacillati</taxon>
        <taxon>Actinomycetota</taxon>
        <taxon>Actinomycetes</taxon>
        <taxon>Pseudonocardiales</taxon>
        <taxon>Pseudonocardiaceae</taxon>
        <taxon>Actinomycetospora</taxon>
    </lineage>
</organism>
<proteinExistence type="predicted"/>
<dbReference type="RefSeq" id="WP_337696089.1">
    <property type="nucleotide sequence ID" value="NZ_JBBEGN010000008.1"/>
</dbReference>
<sequence length="131" mass="14246">MGEVDKTEKITVNLGLVDLGHIDLLVQEGFYTTRTDFIRTAIRNQLNANGPALDRTVARRTLVLGTQHFSRSDLQALRERGEQIHIRVLGLASLAEDVDPDLAVATIASVEVLGAFRASRAVKAALGSRIV</sequence>